<keyword evidence="1" id="KW-0812">Transmembrane</keyword>
<name>A0ABU4PHQ2_9SPHN</name>
<reference evidence="2 3" key="1">
    <citation type="submission" date="2023-11" db="EMBL/GenBank/DDBJ databases">
        <title>MicrobeMod: A computational toolkit for identifying prokaryotic methylation and restriction-modification with nanopore sequencing.</title>
        <authorList>
            <person name="Crits-Christoph A."/>
            <person name="Kang S.C."/>
            <person name="Lee H."/>
            <person name="Ostrov N."/>
        </authorList>
    </citation>
    <scope>NUCLEOTIDE SEQUENCE [LARGE SCALE GENOMIC DNA]</scope>
    <source>
        <strain evidence="2 3">ATCC 14820</strain>
    </source>
</reference>
<dbReference type="Proteomes" id="UP001279660">
    <property type="component" value="Unassembled WGS sequence"/>
</dbReference>
<evidence type="ECO:0000313" key="2">
    <source>
        <dbReference type="EMBL" id="MDX5983494.1"/>
    </source>
</evidence>
<feature type="transmembrane region" description="Helical" evidence="1">
    <location>
        <begin position="30"/>
        <end position="49"/>
    </location>
</feature>
<sequence length="211" mass="22628">MPDSGAIRSQRLIWAAPGSSHDRTIGVLRVVLPILIGVLAAFVVVLPLYSGGDVSFLLDKNKVEVAKERLRVQSATYRGNDDKGQPFALVAGSAIQKSSAEPIVWLQQLSAQIGLSDGPADVVGDRGHYNMDRQQVTIDGPLQVKSSGGYRLDTQNSTLDLKSKTLKSGGAVTGTVPQGTFSGDQMNADLENHVVRLDGNARLRIVPRKTR</sequence>
<dbReference type="RefSeq" id="WP_010405003.1">
    <property type="nucleotide sequence ID" value="NZ_JAWXXV010000001.1"/>
</dbReference>
<comment type="caution">
    <text evidence="2">The sequence shown here is derived from an EMBL/GenBank/DDBJ whole genome shotgun (WGS) entry which is preliminary data.</text>
</comment>
<accession>A0ABU4PHQ2</accession>
<protein>
    <submittedName>
        <fullName evidence="2">LPS export ABC transporter periplasmic protein LptC</fullName>
    </submittedName>
</protein>
<evidence type="ECO:0000313" key="3">
    <source>
        <dbReference type="Proteomes" id="UP001279660"/>
    </source>
</evidence>
<dbReference type="InterPro" id="IPR026265">
    <property type="entry name" value="LptC"/>
</dbReference>
<organism evidence="2 3">
    <name type="scientific">Sphingomonas echinoides</name>
    <dbReference type="NCBI Taxonomy" id="59803"/>
    <lineage>
        <taxon>Bacteria</taxon>
        <taxon>Pseudomonadati</taxon>
        <taxon>Pseudomonadota</taxon>
        <taxon>Alphaproteobacteria</taxon>
        <taxon>Sphingomonadales</taxon>
        <taxon>Sphingomonadaceae</taxon>
        <taxon>Sphingomonas</taxon>
    </lineage>
</organism>
<dbReference type="InterPro" id="IPR010664">
    <property type="entry name" value="LipoPS_assembly_LptC-rel"/>
</dbReference>
<keyword evidence="1" id="KW-0472">Membrane</keyword>
<keyword evidence="3" id="KW-1185">Reference proteome</keyword>
<gene>
    <name evidence="2" type="primary">lptC</name>
    <name evidence="2" type="ORF">SIL82_04415</name>
</gene>
<dbReference type="EMBL" id="JAWXXV010000001">
    <property type="protein sequence ID" value="MDX5983494.1"/>
    <property type="molecule type" value="Genomic_DNA"/>
</dbReference>
<dbReference type="Gene3D" id="2.60.450.10">
    <property type="entry name" value="Lipopolysaccharide (LPS) transport protein A like domain"/>
    <property type="match status" value="1"/>
</dbReference>
<proteinExistence type="predicted"/>
<keyword evidence="1" id="KW-1133">Transmembrane helix</keyword>
<evidence type="ECO:0000256" key="1">
    <source>
        <dbReference type="SAM" id="Phobius"/>
    </source>
</evidence>
<dbReference type="NCBIfam" id="TIGR04409">
    <property type="entry name" value="LptC_YrbK"/>
    <property type="match status" value="1"/>
</dbReference>
<dbReference type="Pfam" id="PF06835">
    <property type="entry name" value="LptC"/>
    <property type="match status" value="1"/>
</dbReference>